<reference evidence="5" key="2">
    <citation type="submission" date="2023-01" db="EMBL/GenBank/DDBJ databases">
        <title>Draft genome sequence of Maritalea porphyrae strain NBRC 107169.</title>
        <authorList>
            <person name="Sun Q."/>
            <person name="Mori K."/>
        </authorList>
    </citation>
    <scope>NUCLEOTIDE SEQUENCE</scope>
    <source>
        <strain evidence="5">NBRC 107169</strain>
    </source>
</reference>
<protein>
    <submittedName>
        <fullName evidence="5">Transcriptional regulator</fullName>
    </submittedName>
</protein>
<keyword evidence="2" id="KW-0238">DNA-binding</keyword>
<evidence type="ECO:0000256" key="3">
    <source>
        <dbReference type="ARBA" id="ARBA00023163"/>
    </source>
</evidence>
<evidence type="ECO:0000256" key="1">
    <source>
        <dbReference type="ARBA" id="ARBA00023015"/>
    </source>
</evidence>
<dbReference type="InterPro" id="IPR000843">
    <property type="entry name" value="HTH_LacI"/>
</dbReference>
<dbReference type="SMART" id="SM00354">
    <property type="entry name" value="HTH_LACI"/>
    <property type="match status" value="1"/>
</dbReference>
<dbReference type="EMBL" id="BSNI01000001">
    <property type="protein sequence ID" value="GLQ15880.1"/>
    <property type="molecule type" value="Genomic_DNA"/>
</dbReference>
<dbReference type="Pfam" id="PF00356">
    <property type="entry name" value="LacI"/>
    <property type="match status" value="1"/>
</dbReference>
<name>A0ABQ5UM05_9HYPH</name>
<dbReference type="Gene3D" id="1.10.260.40">
    <property type="entry name" value="lambda repressor-like DNA-binding domains"/>
    <property type="match status" value="1"/>
</dbReference>
<dbReference type="PANTHER" id="PTHR30146">
    <property type="entry name" value="LACI-RELATED TRANSCRIPTIONAL REPRESSOR"/>
    <property type="match status" value="1"/>
</dbReference>
<proteinExistence type="predicted"/>
<reference evidence="5" key="1">
    <citation type="journal article" date="2014" name="Int. J. Syst. Evol. Microbiol.">
        <title>Complete genome of a new Firmicutes species belonging to the dominant human colonic microbiota ('Ruminococcus bicirculans') reveals two chromosomes and a selective capacity to utilize plant glucans.</title>
        <authorList>
            <consortium name="NISC Comparative Sequencing Program"/>
            <person name="Wegmann U."/>
            <person name="Louis P."/>
            <person name="Goesmann A."/>
            <person name="Henrissat B."/>
            <person name="Duncan S.H."/>
            <person name="Flint H.J."/>
        </authorList>
    </citation>
    <scope>NUCLEOTIDE SEQUENCE</scope>
    <source>
        <strain evidence="5">NBRC 107169</strain>
    </source>
</reference>
<dbReference type="InterPro" id="IPR010982">
    <property type="entry name" value="Lambda_DNA-bd_dom_sf"/>
</dbReference>
<evidence type="ECO:0000313" key="6">
    <source>
        <dbReference type="Proteomes" id="UP001161405"/>
    </source>
</evidence>
<feature type="domain" description="HTH lacI-type" evidence="4">
    <location>
        <begin position="2"/>
        <end position="56"/>
    </location>
</feature>
<comment type="caution">
    <text evidence="5">The sequence shown here is derived from an EMBL/GenBank/DDBJ whole genome shotgun (WGS) entry which is preliminary data.</text>
</comment>
<keyword evidence="3" id="KW-0804">Transcription</keyword>
<keyword evidence="6" id="KW-1185">Reference proteome</keyword>
<sequence>MANLKSLAEHLGLSQATVSRALNNYSTVNQETRAKVLEAAKKLNYRPNSSARRLATGRADAIGIVLPHQDDLLVDPHFADFLAALTKKLATYDNDVVLTATDTPQTYQRFAEIGKVDGFVISAPKAHDERIAVLSKLNFPFIVHGRCETDLPYGFFDIDNEGAFYDATKLLLQLGHTRIGLINGAADLMFAKQRLDGYNRAHKEFGIKPALELIHHDHMTEEYGYRHAQALLDLDDRPTAFLCSSTLVTVGAQRRIREMGLEIGKDISIITHDDGLSSLKTENFSVALTVTRAPIRDAGTQIAKMVVDLVRGTPIEQLQKVVPVDLIVRTSTSAPRRSRS</sequence>
<evidence type="ECO:0000256" key="2">
    <source>
        <dbReference type="ARBA" id="ARBA00023125"/>
    </source>
</evidence>
<dbReference type="PANTHER" id="PTHR30146:SF109">
    <property type="entry name" value="HTH-TYPE TRANSCRIPTIONAL REGULATOR GALS"/>
    <property type="match status" value="1"/>
</dbReference>
<dbReference type="SUPFAM" id="SSF47413">
    <property type="entry name" value="lambda repressor-like DNA-binding domains"/>
    <property type="match status" value="1"/>
</dbReference>
<dbReference type="SUPFAM" id="SSF53822">
    <property type="entry name" value="Periplasmic binding protein-like I"/>
    <property type="match status" value="1"/>
</dbReference>
<dbReference type="InterPro" id="IPR028082">
    <property type="entry name" value="Peripla_BP_I"/>
</dbReference>
<dbReference type="Gene3D" id="3.40.50.2300">
    <property type="match status" value="2"/>
</dbReference>
<evidence type="ECO:0000259" key="4">
    <source>
        <dbReference type="PROSITE" id="PS50932"/>
    </source>
</evidence>
<dbReference type="InterPro" id="IPR046335">
    <property type="entry name" value="LacI/GalR-like_sensor"/>
</dbReference>
<evidence type="ECO:0000313" key="5">
    <source>
        <dbReference type="EMBL" id="GLQ15880.1"/>
    </source>
</evidence>
<dbReference type="Pfam" id="PF13377">
    <property type="entry name" value="Peripla_BP_3"/>
    <property type="match status" value="1"/>
</dbReference>
<keyword evidence="1" id="KW-0805">Transcription regulation</keyword>
<gene>
    <name evidence="5" type="ORF">GCM10007879_01290</name>
</gene>
<dbReference type="Proteomes" id="UP001161405">
    <property type="component" value="Unassembled WGS sequence"/>
</dbReference>
<dbReference type="CDD" id="cd01392">
    <property type="entry name" value="HTH_LacI"/>
    <property type="match status" value="1"/>
</dbReference>
<accession>A0ABQ5UM05</accession>
<dbReference type="RefSeq" id="WP_284360990.1">
    <property type="nucleotide sequence ID" value="NZ_BSNI01000001.1"/>
</dbReference>
<organism evidence="5 6">
    <name type="scientific">Maritalea porphyrae</name>
    <dbReference type="NCBI Taxonomy" id="880732"/>
    <lineage>
        <taxon>Bacteria</taxon>
        <taxon>Pseudomonadati</taxon>
        <taxon>Pseudomonadota</taxon>
        <taxon>Alphaproteobacteria</taxon>
        <taxon>Hyphomicrobiales</taxon>
        <taxon>Devosiaceae</taxon>
        <taxon>Maritalea</taxon>
    </lineage>
</organism>
<dbReference type="PROSITE" id="PS50932">
    <property type="entry name" value="HTH_LACI_2"/>
    <property type="match status" value="1"/>
</dbReference>
<dbReference type="CDD" id="cd20010">
    <property type="entry name" value="PBP1_AglR-like"/>
    <property type="match status" value="1"/>
</dbReference>